<evidence type="ECO:0000256" key="3">
    <source>
        <dbReference type="ARBA" id="ARBA00023002"/>
    </source>
</evidence>
<dbReference type="InterPro" id="IPR052178">
    <property type="entry name" value="Sec_Metab_Biosynth_SDR"/>
</dbReference>
<dbReference type="Pfam" id="PF00106">
    <property type="entry name" value="adh_short"/>
    <property type="match status" value="1"/>
</dbReference>
<organism evidence="5 6">
    <name type="scientific">Moniliophthora roreri</name>
    <name type="common">Frosty pod rot fungus</name>
    <name type="synonym">Monilia roreri</name>
    <dbReference type="NCBI Taxonomy" id="221103"/>
    <lineage>
        <taxon>Eukaryota</taxon>
        <taxon>Fungi</taxon>
        <taxon>Dikarya</taxon>
        <taxon>Basidiomycota</taxon>
        <taxon>Agaricomycotina</taxon>
        <taxon>Agaricomycetes</taxon>
        <taxon>Agaricomycetidae</taxon>
        <taxon>Agaricales</taxon>
        <taxon>Marasmiineae</taxon>
        <taxon>Marasmiaceae</taxon>
        <taxon>Moniliophthora</taxon>
    </lineage>
</organism>
<keyword evidence="3" id="KW-0560">Oxidoreductase</keyword>
<dbReference type="SUPFAM" id="SSF51735">
    <property type="entry name" value="NAD(P)-binding Rossmann-fold domains"/>
    <property type="match status" value="1"/>
</dbReference>
<proteinExistence type="inferred from homology"/>
<dbReference type="Proteomes" id="UP000054988">
    <property type="component" value="Unassembled WGS sequence"/>
</dbReference>
<dbReference type="eggNOG" id="KOG0725">
    <property type="taxonomic scope" value="Eukaryota"/>
</dbReference>
<sequence length="279" mass="30032">MSSSNSMLKAANWANLQGRIALVTGGGTGLCACFAANGTKVYITGRREDVLREAVEQNKGLVALPMDVTSKESIANSVKIVEEAEGKLDILVNNAGHTGPASPFLVDKNAPESKNLGQALFDQHQFKEWQDIFALNSVSPFFVTTAFLPLLEKAARAQGDGRTGSVINISSIAGQLRTSLSVILYSSTKAALDHLTTLLATEFALHDIPVRVNGIAPGPFPSQIGGSEEVLSEMLKKPLPGAVNPSPLKRPGRKEEIAAVDLYLSFCWRLVHEWYHYSS</sequence>
<dbReference type="GO" id="GO:0016491">
    <property type="term" value="F:oxidoreductase activity"/>
    <property type="evidence" value="ECO:0007669"/>
    <property type="project" value="UniProtKB-KW"/>
</dbReference>
<dbReference type="Gene3D" id="3.40.50.720">
    <property type="entry name" value="NAD(P)-binding Rossmann-like Domain"/>
    <property type="match status" value="1"/>
</dbReference>
<dbReference type="InterPro" id="IPR036291">
    <property type="entry name" value="NAD(P)-bd_dom_sf"/>
</dbReference>
<dbReference type="InterPro" id="IPR002347">
    <property type="entry name" value="SDR_fam"/>
</dbReference>
<dbReference type="PRINTS" id="PR00081">
    <property type="entry name" value="GDHRDH"/>
</dbReference>
<dbReference type="PANTHER" id="PTHR43618:SF4">
    <property type="entry name" value="SHORT CHAIN DEHYDROGENASE_REDUCTASE FAMILY (AFU_ORTHOLOGUE AFUA_7G04540)"/>
    <property type="match status" value="1"/>
</dbReference>
<comment type="similarity">
    <text evidence="1 4">Belongs to the short-chain dehydrogenases/reductases (SDR) family.</text>
</comment>
<evidence type="ECO:0000313" key="6">
    <source>
        <dbReference type="Proteomes" id="UP000054988"/>
    </source>
</evidence>
<evidence type="ECO:0000256" key="2">
    <source>
        <dbReference type="ARBA" id="ARBA00022857"/>
    </source>
</evidence>
<evidence type="ECO:0000256" key="1">
    <source>
        <dbReference type="ARBA" id="ARBA00006484"/>
    </source>
</evidence>
<protein>
    <submittedName>
        <fullName evidence="5">Putative short-chain dehydrogenase</fullName>
    </submittedName>
</protein>
<comment type="caution">
    <text evidence="5">The sequence shown here is derived from an EMBL/GenBank/DDBJ whole genome shotgun (WGS) entry which is preliminary data.</text>
</comment>
<accession>A0A0W0FW88</accession>
<dbReference type="PANTHER" id="PTHR43618">
    <property type="entry name" value="7-ALPHA-HYDROXYSTEROID DEHYDROGENASE"/>
    <property type="match status" value="1"/>
</dbReference>
<dbReference type="PRINTS" id="PR00080">
    <property type="entry name" value="SDRFAMILY"/>
</dbReference>
<dbReference type="InterPro" id="IPR020904">
    <property type="entry name" value="Sc_DH/Rdtase_CS"/>
</dbReference>
<dbReference type="AlphaFoldDB" id="A0A0W0FW88"/>
<evidence type="ECO:0000256" key="4">
    <source>
        <dbReference type="RuleBase" id="RU000363"/>
    </source>
</evidence>
<dbReference type="CDD" id="cd05233">
    <property type="entry name" value="SDR_c"/>
    <property type="match status" value="1"/>
</dbReference>
<reference evidence="5 6" key="1">
    <citation type="submission" date="2015-12" db="EMBL/GenBank/DDBJ databases">
        <title>Draft genome sequence of Moniliophthora roreri, the causal agent of frosty pod rot of cacao.</title>
        <authorList>
            <person name="Aime M.C."/>
            <person name="Diaz-Valderrama J.R."/>
            <person name="Kijpornyongpan T."/>
            <person name="Phillips-Mora W."/>
        </authorList>
    </citation>
    <scope>NUCLEOTIDE SEQUENCE [LARGE SCALE GENOMIC DNA]</scope>
    <source>
        <strain evidence="5 6">MCA 2952</strain>
    </source>
</reference>
<dbReference type="PROSITE" id="PS00061">
    <property type="entry name" value="ADH_SHORT"/>
    <property type="match status" value="1"/>
</dbReference>
<name>A0A0W0FW88_MONRR</name>
<keyword evidence="2" id="KW-0521">NADP</keyword>
<evidence type="ECO:0000313" key="5">
    <source>
        <dbReference type="EMBL" id="KTB40536.1"/>
    </source>
</evidence>
<gene>
    <name evidence="5" type="ORF">WG66_6919</name>
</gene>
<dbReference type="EMBL" id="LATX01001573">
    <property type="protein sequence ID" value="KTB40536.1"/>
    <property type="molecule type" value="Genomic_DNA"/>
</dbReference>